<dbReference type="VEuPathDB" id="FungiDB:M747DRAFT_362341"/>
<evidence type="ECO:0000313" key="11">
    <source>
        <dbReference type="Proteomes" id="UP000068243"/>
    </source>
</evidence>
<dbReference type="PROSITE" id="PS51405">
    <property type="entry name" value="HEME_HALOPEROXIDASE"/>
    <property type="match status" value="1"/>
</dbReference>
<comment type="caution">
    <text evidence="10">The sequence shown here is derived from an EMBL/GenBank/DDBJ whole genome shotgun (WGS) entry which is preliminary data.</text>
</comment>
<evidence type="ECO:0000256" key="7">
    <source>
        <dbReference type="ARBA" id="ARBA00025795"/>
    </source>
</evidence>
<gene>
    <name evidence="10" type="ORF">ABL_08183</name>
</gene>
<dbReference type="OMA" id="PMEINTT"/>
<evidence type="ECO:0000256" key="5">
    <source>
        <dbReference type="ARBA" id="ARBA00023002"/>
    </source>
</evidence>
<keyword evidence="5" id="KW-0560">Oxidoreductase</keyword>
<proteinExistence type="inferred from homology"/>
<dbReference type="PANTHER" id="PTHR33577:SF7">
    <property type="entry name" value="HEME HALOPEROXIDASE FAMILY PROFILE DOMAIN-CONTAINING PROTEIN"/>
    <property type="match status" value="1"/>
</dbReference>
<dbReference type="VEuPathDB" id="FungiDB:An10g01000"/>
<dbReference type="OrthoDB" id="407298at2759"/>
<feature type="chain" id="PRO_5007087629" description="Heme haloperoxidase family profile domain-containing protein" evidence="8">
    <location>
        <begin position="18"/>
        <end position="263"/>
    </location>
</feature>
<keyword evidence="2" id="KW-0575">Peroxidase</keyword>
<comment type="similarity">
    <text evidence="7">Belongs to the chloroperoxidase family.</text>
</comment>
<dbReference type="Proteomes" id="UP000068243">
    <property type="component" value="Unassembled WGS sequence"/>
</dbReference>
<dbReference type="InterPro" id="IPR000028">
    <property type="entry name" value="Chloroperoxidase"/>
</dbReference>
<feature type="domain" description="Heme haloperoxidase family profile" evidence="9">
    <location>
        <begin position="22"/>
        <end position="232"/>
    </location>
</feature>
<evidence type="ECO:0000256" key="8">
    <source>
        <dbReference type="SAM" id="SignalP"/>
    </source>
</evidence>
<protein>
    <recommendedName>
        <fullName evidence="9">Heme haloperoxidase family profile domain-containing protein</fullName>
    </recommendedName>
</protein>
<evidence type="ECO:0000256" key="1">
    <source>
        <dbReference type="ARBA" id="ARBA00001970"/>
    </source>
</evidence>
<dbReference type="SUPFAM" id="SSF47571">
    <property type="entry name" value="Cloroperoxidase"/>
    <property type="match status" value="1"/>
</dbReference>
<keyword evidence="6" id="KW-0408">Iron</keyword>
<dbReference type="Gene3D" id="1.10.489.10">
    <property type="entry name" value="Chloroperoxidase-like"/>
    <property type="match status" value="1"/>
</dbReference>
<keyword evidence="4" id="KW-0479">Metal-binding</keyword>
<name>A0A100IQI6_ASPNG</name>
<reference evidence="11" key="1">
    <citation type="journal article" date="2016" name="Genome Announc.">
        <title>Draft genome sequence of Aspergillus niger strain An76.</title>
        <authorList>
            <person name="Gong W."/>
            <person name="Cheng Z."/>
            <person name="Zhang H."/>
            <person name="Liu L."/>
            <person name="Gao P."/>
            <person name="Wang L."/>
        </authorList>
    </citation>
    <scope>NUCLEOTIDE SEQUENCE [LARGE SCALE GENOMIC DNA]</scope>
    <source>
        <strain evidence="11">An76</strain>
    </source>
</reference>
<feature type="signal peptide" evidence="8">
    <location>
        <begin position="1"/>
        <end position="17"/>
    </location>
</feature>
<sequence length="263" mass="29014">MKASLLSVLSFFSLALATDSAKLLPWSPPGHGDVRGPCPMLNTLANHGLLPHNGKDISEEDIVDVLGNTLNVAESLAVALYKEAMTTVEDPNATTFSLSDLDRPGILEHDASLSRQDPYFGNDHEFNQKIFDQTKSYWTSPLIDIEEAAEAHEARWNTSKATNPDFNVSDTGTAFSFGESAAYMIAFEEDGLGYANRSWVVYFFENERLPQELGWTKRPFVTTSETLFNMTQRIVNSTVGLTPEEFAQLQDFAKANPSFAGSS</sequence>
<dbReference type="VEuPathDB" id="FungiDB:ATCC64974_63920"/>
<evidence type="ECO:0000256" key="4">
    <source>
        <dbReference type="ARBA" id="ARBA00022723"/>
    </source>
</evidence>
<dbReference type="EMBL" id="BCMY01000016">
    <property type="protein sequence ID" value="GAQ45522.1"/>
    <property type="molecule type" value="Genomic_DNA"/>
</dbReference>
<dbReference type="InterPro" id="IPR036851">
    <property type="entry name" value="Chloroperoxidase-like_sf"/>
</dbReference>
<keyword evidence="8" id="KW-0732">Signal</keyword>
<evidence type="ECO:0000259" key="9">
    <source>
        <dbReference type="PROSITE" id="PS51405"/>
    </source>
</evidence>
<dbReference type="Pfam" id="PF01328">
    <property type="entry name" value="Peroxidase_2"/>
    <property type="match status" value="1"/>
</dbReference>
<accession>A0A100IQI6</accession>
<comment type="cofactor">
    <cofactor evidence="1">
        <name>heme b</name>
        <dbReference type="ChEBI" id="CHEBI:60344"/>
    </cofactor>
</comment>
<dbReference type="AlphaFoldDB" id="A0A100IQI6"/>
<evidence type="ECO:0000256" key="3">
    <source>
        <dbReference type="ARBA" id="ARBA00022617"/>
    </source>
</evidence>
<organism evidence="10 11">
    <name type="scientific">Aspergillus niger</name>
    <dbReference type="NCBI Taxonomy" id="5061"/>
    <lineage>
        <taxon>Eukaryota</taxon>
        <taxon>Fungi</taxon>
        <taxon>Dikarya</taxon>
        <taxon>Ascomycota</taxon>
        <taxon>Pezizomycotina</taxon>
        <taxon>Eurotiomycetes</taxon>
        <taxon>Eurotiomycetidae</taxon>
        <taxon>Eurotiales</taxon>
        <taxon>Aspergillaceae</taxon>
        <taxon>Aspergillus</taxon>
        <taxon>Aspergillus subgen. Circumdati</taxon>
    </lineage>
</organism>
<dbReference type="VEuPathDB" id="FungiDB:ASPNIDRAFT2_1185536"/>
<evidence type="ECO:0000313" key="10">
    <source>
        <dbReference type="EMBL" id="GAQ45522.1"/>
    </source>
</evidence>
<evidence type="ECO:0000256" key="2">
    <source>
        <dbReference type="ARBA" id="ARBA00022559"/>
    </source>
</evidence>
<dbReference type="GO" id="GO:0004601">
    <property type="term" value="F:peroxidase activity"/>
    <property type="evidence" value="ECO:0007669"/>
    <property type="project" value="UniProtKB-KW"/>
</dbReference>
<dbReference type="PANTHER" id="PTHR33577">
    <property type="entry name" value="STERIGMATOCYSTIN BIOSYNTHESIS PEROXIDASE STCC-RELATED"/>
    <property type="match status" value="1"/>
</dbReference>
<dbReference type="GO" id="GO:0046872">
    <property type="term" value="F:metal ion binding"/>
    <property type="evidence" value="ECO:0007669"/>
    <property type="project" value="UniProtKB-KW"/>
</dbReference>
<keyword evidence="3" id="KW-0349">Heme</keyword>
<evidence type="ECO:0000256" key="6">
    <source>
        <dbReference type="ARBA" id="ARBA00023004"/>
    </source>
</evidence>